<dbReference type="InterPro" id="IPR039675">
    <property type="entry name" value="CILP1/CILP2"/>
</dbReference>
<keyword evidence="4" id="KW-1185">Reference proteome</keyword>
<dbReference type="Pfam" id="PF23591">
    <property type="entry name" value="CILP"/>
    <property type="match status" value="1"/>
</dbReference>
<dbReference type="InterPro" id="IPR056256">
    <property type="entry name" value="CILP-1/2_b-sand_dom2"/>
</dbReference>
<evidence type="ECO:0000259" key="1">
    <source>
        <dbReference type="Pfam" id="PF23591"/>
    </source>
</evidence>
<name>A0ABQ9ENA6_TEGGR</name>
<proteinExistence type="predicted"/>
<dbReference type="Pfam" id="PF23708">
    <property type="entry name" value="CILP_5th"/>
    <property type="match status" value="1"/>
</dbReference>
<dbReference type="PANTHER" id="PTHR15031:SF6">
    <property type="entry name" value="CARTILAGE INTERMEDIATE LAYER PROTEIN 1-LIKE ISOFORM X1"/>
    <property type="match status" value="1"/>
</dbReference>
<evidence type="ECO:0000313" key="3">
    <source>
        <dbReference type="EMBL" id="KAJ8306739.1"/>
    </source>
</evidence>
<dbReference type="EMBL" id="JARBDR010000811">
    <property type="protein sequence ID" value="KAJ8306739.1"/>
    <property type="molecule type" value="Genomic_DNA"/>
</dbReference>
<dbReference type="InterPro" id="IPR056255">
    <property type="entry name" value="CILP-1/2_dom"/>
</dbReference>
<organism evidence="3 4">
    <name type="scientific">Tegillarca granosa</name>
    <name type="common">Malaysian cockle</name>
    <name type="synonym">Anadara granosa</name>
    <dbReference type="NCBI Taxonomy" id="220873"/>
    <lineage>
        <taxon>Eukaryota</taxon>
        <taxon>Metazoa</taxon>
        <taxon>Spiralia</taxon>
        <taxon>Lophotrochozoa</taxon>
        <taxon>Mollusca</taxon>
        <taxon>Bivalvia</taxon>
        <taxon>Autobranchia</taxon>
        <taxon>Pteriomorphia</taxon>
        <taxon>Arcoida</taxon>
        <taxon>Arcoidea</taxon>
        <taxon>Arcidae</taxon>
        <taxon>Tegillarca</taxon>
    </lineage>
</organism>
<feature type="domain" description="Cartilage intermediate layer protein 1/2" evidence="2">
    <location>
        <begin position="9"/>
        <end position="79"/>
    </location>
</feature>
<protein>
    <submittedName>
        <fullName evidence="3">Uncharacterized protein</fullName>
    </submittedName>
</protein>
<dbReference type="Proteomes" id="UP001217089">
    <property type="component" value="Unassembled WGS sequence"/>
</dbReference>
<gene>
    <name evidence="3" type="ORF">KUTeg_015780</name>
</gene>
<comment type="caution">
    <text evidence="3">The sequence shown here is derived from an EMBL/GenBank/DDBJ whole genome shotgun (WGS) entry which is preliminary data.</text>
</comment>
<sequence>MPENPDDFCVDAYESHEIDLPSDCIQEDTNSIKYNIGNCLPKACRKNNTNKKEKCSVDKKFCCSPSGREKRIIQCSGYSFPLYVTTSCECGDCEDIAITVHGQAIGETKGPLCFGTIQIEGETVGTTGLVGDFSFNIPRGVTRIAVKFIDNFLNTFLETLKVIELNEEIYGRIYVHVKMIEKATPIPINVSLSNTLELGNENGKKSIASITIKPNSIFFPNGSVYNGVAKASVNFFDPRNSSNIQNAPGEFISIDQEGQTQNLQTFGVFSLSLQEQSGSSLQIFGETEIELDQAYFKYASIENLTDAKLWGLNPETGIWEEQATLTVQKSRRKKRNGEFLVGTKQISARVMWNVNGLFDSTGCYFKTQVFEGDTKITNYNVRVIYRINRDIGNVIRYQELDVRSNEAVLVSCRNDGPLTVYIEVQKDGKKVLVDPLNSGLSSYVQSLIKYQFLEANRTVSAKERISTTGLFYNSLNANFQNVFRFKLDKKDYSMKVLNSGMIEAMKNRYPGNEVWYPPLNSYKQNQLEYIT</sequence>
<reference evidence="3 4" key="1">
    <citation type="submission" date="2022-12" db="EMBL/GenBank/DDBJ databases">
        <title>Chromosome-level genome of Tegillarca granosa.</title>
        <authorList>
            <person name="Kim J."/>
        </authorList>
    </citation>
    <scope>NUCLEOTIDE SEQUENCE [LARGE SCALE GENOMIC DNA]</scope>
    <source>
        <strain evidence="3">Teg-2019</strain>
        <tissue evidence="3">Adductor muscle</tissue>
    </source>
</reference>
<evidence type="ECO:0000259" key="2">
    <source>
        <dbReference type="Pfam" id="PF23708"/>
    </source>
</evidence>
<evidence type="ECO:0000313" key="4">
    <source>
        <dbReference type="Proteomes" id="UP001217089"/>
    </source>
</evidence>
<feature type="domain" description="Cartilage intermediate layer protein 1/2 beta-sandwich" evidence="1">
    <location>
        <begin position="97"/>
        <end position="183"/>
    </location>
</feature>
<dbReference type="PANTHER" id="PTHR15031">
    <property type="entry name" value="CARTILAGE INTERMEDIATE LAYER PROTEIN CLIP"/>
    <property type="match status" value="1"/>
</dbReference>
<accession>A0ABQ9ENA6</accession>